<evidence type="ECO:0000313" key="1">
    <source>
        <dbReference type="EMBL" id="OLL24751.1"/>
    </source>
</evidence>
<dbReference type="PANTHER" id="PTHR11937">
    <property type="entry name" value="ACTIN"/>
    <property type="match status" value="1"/>
</dbReference>
<dbReference type="Gene3D" id="3.30.420.40">
    <property type="match status" value="1"/>
</dbReference>
<reference evidence="1 2" key="1">
    <citation type="submission" date="2016-04" db="EMBL/GenBank/DDBJ databases">
        <title>Evolutionary innovation and constraint leading to complex multicellularity in the Ascomycota.</title>
        <authorList>
            <person name="Cisse O."/>
            <person name="Nguyen A."/>
            <person name="Hewitt D.A."/>
            <person name="Jedd G."/>
            <person name="Stajich J.E."/>
        </authorList>
    </citation>
    <scope>NUCLEOTIDE SEQUENCE [LARGE SCALE GENOMIC DNA]</scope>
    <source>
        <strain evidence="1 2">DAH-3</strain>
    </source>
</reference>
<dbReference type="OrthoDB" id="337660at2759"/>
<dbReference type="AlphaFoldDB" id="A0A1U7LQF4"/>
<protein>
    <submittedName>
        <fullName evidence="1">Actin-related protein 10</fullName>
    </submittedName>
</protein>
<accession>A0A1U7LQF4</accession>
<evidence type="ECO:0000313" key="2">
    <source>
        <dbReference type="Proteomes" id="UP000186594"/>
    </source>
</evidence>
<proteinExistence type="predicted"/>
<gene>
    <name evidence="1" type="ORF">NEOLI_002306</name>
</gene>
<dbReference type="Proteomes" id="UP000186594">
    <property type="component" value="Unassembled WGS sequence"/>
</dbReference>
<dbReference type="EMBL" id="LXFE01000641">
    <property type="protein sequence ID" value="OLL24751.1"/>
    <property type="molecule type" value="Genomic_DNA"/>
</dbReference>
<comment type="caution">
    <text evidence="1">The sequence shown here is derived from an EMBL/GenBank/DDBJ whole genome shotgun (WGS) entry which is preliminary data.</text>
</comment>
<dbReference type="SUPFAM" id="SSF53067">
    <property type="entry name" value="Actin-like ATPase domain"/>
    <property type="match status" value="1"/>
</dbReference>
<dbReference type="InterPro" id="IPR043129">
    <property type="entry name" value="ATPase_NBD"/>
</dbReference>
<dbReference type="STRING" id="1198029.A0A1U7LQF4"/>
<dbReference type="InterPro" id="IPR004000">
    <property type="entry name" value="Actin"/>
</dbReference>
<name>A0A1U7LQF4_NEOID</name>
<dbReference type="Pfam" id="PF00022">
    <property type="entry name" value="Actin"/>
    <property type="match status" value="1"/>
</dbReference>
<sequence>MSSTPEIHFSYSSHMTAVPQSITIPGWIRSCTTEVLFEGYSPYADSDEVSLPRAIVSSLNRLPIDIRSQLVDRILITGGTSNIPGLKTRISNEVKQSISSARFIKSDIADGGTISWVGGSLIGGLKIPCVYEIKRDGFINGENVPDWSRTTK</sequence>
<organism evidence="1 2">
    <name type="scientific">Neolecta irregularis (strain DAH-3)</name>
    <dbReference type="NCBI Taxonomy" id="1198029"/>
    <lineage>
        <taxon>Eukaryota</taxon>
        <taxon>Fungi</taxon>
        <taxon>Dikarya</taxon>
        <taxon>Ascomycota</taxon>
        <taxon>Taphrinomycotina</taxon>
        <taxon>Neolectales</taxon>
        <taxon>Neolectaceae</taxon>
        <taxon>Neolecta</taxon>
    </lineage>
</organism>
<keyword evidence="2" id="KW-1185">Reference proteome</keyword>